<dbReference type="PANTHER" id="PTHR39741:SF2">
    <property type="entry name" value="F-BOX DOMAIN-CONTAINING PROTEIN"/>
    <property type="match status" value="1"/>
</dbReference>
<dbReference type="AlphaFoldDB" id="A0A4Y7KKM4"/>
<protein>
    <recommendedName>
        <fullName evidence="3">F-box domain-containing protein</fullName>
    </recommendedName>
</protein>
<evidence type="ECO:0000313" key="1">
    <source>
        <dbReference type="EMBL" id="RZC72870.1"/>
    </source>
</evidence>
<evidence type="ECO:0000313" key="2">
    <source>
        <dbReference type="Proteomes" id="UP000316621"/>
    </source>
</evidence>
<dbReference type="Gramene" id="RZC72870">
    <property type="protein sequence ID" value="RZC72870"/>
    <property type="gene ID" value="C5167_048358"/>
</dbReference>
<dbReference type="InterPro" id="IPR055336">
    <property type="entry name" value="At4g00755-like"/>
</dbReference>
<sequence>MEGSSIDFLRLLNSDLSLKILSILDDPSDVVRVASVSHTWRQFVIASGFSKSLCLRLFPETSSAIKAIEENNVIECLGFNTTGSVDVEQLKKNHRVYAFLASGLAPSLTTDCIVEAISASSTDHFPEENIRHTLEPREIVDGMLSYWSSMGESNPEMHETLTFKLVSKLCFITEINIQPSQELFEDDFPIFSAKAVQFRMGRVREPQQERFLLGDYKAGRRSIEDHVVWTYTSEKFPMVQENRLQKFKLPEPVLAIGGLLQIELFGGVQLDWDDLYYLCVSYVQVVGRPLTNEFVADLIDNSGKCVLKYNRKEAIGNDSDASEDDLAVLGVSCAFTDLVLSHNMSEDQCDIQEPPIPNQ</sequence>
<accession>A0A4Y7KKM4</accession>
<dbReference type="EMBL" id="CM010722">
    <property type="protein sequence ID" value="RZC72870.1"/>
    <property type="molecule type" value="Genomic_DNA"/>
</dbReference>
<dbReference type="SUPFAM" id="SSF81383">
    <property type="entry name" value="F-box domain"/>
    <property type="match status" value="1"/>
</dbReference>
<reference evidence="1 2" key="1">
    <citation type="journal article" date="2018" name="Science">
        <title>The opium poppy genome and morphinan production.</title>
        <authorList>
            <person name="Guo L."/>
            <person name="Winzer T."/>
            <person name="Yang X."/>
            <person name="Li Y."/>
            <person name="Ning Z."/>
            <person name="He Z."/>
            <person name="Teodor R."/>
            <person name="Lu Y."/>
            <person name="Bowser T.A."/>
            <person name="Graham I.A."/>
            <person name="Ye K."/>
        </authorList>
    </citation>
    <scope>NUCLEOTIDE SEQUENCE [LARGE SCALE GENOMIC DNA]</scope>
    <source>
        <strain evidence="2">cv. HN1</strain>
        <tissue evidence="1">Leaves</tissue>
    </source>
</reference>
<organism evidence="1 2">
    <name type="scientific">Papaver somniferum</name>
    <name type="common">Opium poppy</name>
    <dbReference type="NCBI Taxonomy" id="3469"/>
    <lineage>
        <taxon>Eukaryota</taxon>
        <taxon>Viridiplantae</taxon>
        <taxon>Streptophyta</taxon>
        <taxon>Embryophyta</taxon>
        <taxon>Tracheophyta</taxon>
        <taxon>Spermatophyta</taxon>
        <taxon>Magnoliopsida</taxon>
        <taxon>Ranunculales</taxon>
        <taxon>Papaveraceae</taxon>
        <taxon>Papaveroideae</taxon>
        <taxon>Papaver</taxon>
    </lineage>
</organism>
<name>A0A4Y7KKM4_PAPSO</name>
<dbReference type="OMA" id="FAPRECI"/>
<dbReference type="PANTHER" id="PTHR39741">
    <property type="entry name" value="F-BOX DOMAIN CONTAINING PROTEIN, EXPRESSED"/>
    <property type="match status" value="1"/>
</dbReference>
<dbReference type="Proteomes" id="UP000316621">
    <property type="component" value="Chromosome 8"/>
</dbReference>
<proteinExistence type="predicted"/>
<dbReference type="InterPro" id="IPR036047">
    <property type="entry name" value="F-box-like_dom_sf"/>
</dbReference>
<evidence type="ECO:0008006" key="3">
    <source>
        <dbReference type="Google" id="ProtNLM"/>
    </source>
</evidence>
<gene>
    <name evidence="1" type="ORF">C5167_048358</name>
</gene>
<keyword evidence="2" id="KW-1185">Reference proteome</keyword>
<dbReference type="Gene3D" id="1.20.1280.50">
    <property type="match status" value="1"/>
</dbReference>